<gene>
    <name evidence="2" type="ORF">THAOC_03067</name>
</gene>
<feature type="signal peptide" evidence="1">
    <location>
        <begin position="1"/>
        <end position="39"/>
    </location>
</feature>
<evidence type="ECO:0000313" key="2">
    <source>
        <dbReference type="EMBL" id="EJK75213.1"/>
    </source>
</evidence>
<dbReference type="InterPro" id="IPR046341">
    <property type="entry name" value="SET_dom_sf"/>
</dbReference>
<dbReference type="SUPFAM" id="SSF82199">
    <property type="entry name" value="SET domain"/>
    <property type="match status" value="1"/>
</dbReference>
<accession>K0T956</accession>
<dbReference type="CDD" id="cd10527">
    <property type="entry name" value="SET_LSMT"/>
    <property type="match status" value="1"/>
</dbReference>
<dbReference type="Gene3D" id="3.90.1410.10">
    <property type="entry name" value="set domain protein methyltransferase, domain 1"/>
    <property type="match status" value="1"/>
</dbReference>
<name>K0T956_THAOC</name>
<comment type="caution">
    <text evidence="2">The sequence shown here is derived from an EMBL/GenBank/DDBJ whole genome shotgun (WGS) entry which is preliminary data.</text>
</comment>
<keyword evidence="3" id="KW-1185">Reference proteome</keyword>
<proteinExistence type="predicted"/>
<dbReference type="InterPro" id="IPR050600">
    <property type="entry name" value="SETD3_SETD6_MTase"/>
</dbReference>
<dbReference type="AlphaFoldDB" id="K0T956"/>
<evidence type="ECO:0000256" key="1">
    <source>
        <dbReference type="SAM" id="SignalP"/>
    </source>
</evidence>
<keyword evidence="1" id="KW-0732">Signal</keyword>
<dbReference type="OrthoDB" id="341421at2759"/>
<reference evidence="2 3" key="1">
    <citation type="journal article" date="2012" name="Genome Biol.">
        <title>Genome and low-iron response of an oceanic diatom adapted to chronic iron limitation.</title>
        <authorList>
            <person name="Lommer M."/>
            <person name="Specht M."/>
            <person name="Roy A.S."/>
            <person name="Kraemer L."/>
            <person name="Andreson R."/>
            <person name="Gutowska M.A."/>
            <person name="Wolf J."/>
            <person name="Bergner S.V."/>
            <person name="Schilhabel M.B."/>
            <person name="Klostermeier U.C."/>
            <person name="Beiko R.G."/>
            <person name="Rosenstiel P."/>
            <person name="Hippler M."/>
            <person name="Laroche J."/>
        </authorList>
    </citation>
    <scope>NUCLEOTIDE SEQUENCE [LARGE SCALE GENOMIC DNA]</scope>
    <source>
        <strain evidence="2 3">CCMP1005</strain>
    </source>
</reference>
<dbReference type="Proteomes" id="UP000266841">
    <property type="component" value="Unassembled WGS sequence"/>
</dbReference>
<organism evidence="2 3">
    <name type="scientific">Thalassiosira oceanica</name>
    <name type="common">Marine diatom</name>
    <dbReference type="NCBI Taxonomy" id="159749"/>
    <lineage>
        <taxon>Eukaryota</taxon>
        <taxon>Sar</taxon>
        <taxon>Stramenopiles</taxon>
        <taxon>Ochrophyta</taxon>
        <taxon>Bacillariophyta</taxon>
        <taxon>Coscinodiscophyceae</taxon>
        <taxon>Thalassiosirophycidae</taxon>
        <taxon>Thalassiosirales</taxon>
        <taxon>Thalassiosiraceae</taxon>
        <taxon>Thalassiosira</taxon>
    </lineage>
</organism>
<dbReference type="PANTHER" id="PTHR13271">
    <property type="entry name" value="UNCHARACTERIZED PUTATIVE METHYLTRANSFERASE"/>
    <property type="match status" value="1"/>
</dbReference>
<evidence type="ECO:0000313" key="3">
    <source>
        <dbReference type="Proteomes" id="UP000266841"/>
    </source>
</evidence>
<sequence length="422" mass="47734">MKPFTPRLGPARQSVLMPLWTAPALLLSSLSIAFECVLASASRGVARDVTSLSSWARRSGISMHGSMRWKEHSPGDWGVVLSEPVAKGTVVLKIPRSMVLDARVIREGVSEATRRRAVTALGKFAAHEENFWIVWRLYELRRDPGGAFDPWLDAMPVEFAAFTEAEFEAFCRAAKAMESGVFDSSSDGDDAVSQFLWAFRAVNSRFWKTTPKKEHADIIKSTSELVPIGDMFNHRDPPNCQMVPEDADFVTFAYNCDSESGADADDIDLFITYGQPANPHRFLVVFGFPPCVEYMPKLWCHLDYSSTNPHASKFDEMVFDSQTGAVSATVWDAVLWELSEPSSLEEYNQTRDEWIVQYRGILEEVLMNHIEKQLAELRDCSEEIDRLDKESPNFDIIRRQNDFLTEVFAKVKDNCDNWKSTS</sequence>
<dbReference type="EMBL" id="AGNL01003064">
    <property type="protein sequence ID" value="EJK75213.1"/>
    <property type="molecule type" value="Genomic_DNA"/>
</dbReference>
<feature type="chain" id="PRO_5003840800" evidence="1">
    <location>
        <begin position="40"/>
        <end position="422"/>
    </location>
</feature>
<dbReference type="GO" id="GO:0016279">
    <property type="term" value="F:protein-lysine N-methyltransferase activity"/>
    <property type="evidence" value="ECO:0007669"/>
    <property type="project" value="TreeGrafter"/>
</dbReference>
<protein>
    <submittedName>
        <fullName evidence="2">Uncharacterized protein</fullName>
    </submittedName>
</protein>